<gene>
    <name evidence="1" type="ORF">BBBOND_0110330</name>
</gene>
<dbReference type="Pfam" id="PF10178">
    <property type="entry name" value="PAC3"/>
    <property type="match status" value="1"/>
</dbReference>
<dbReference type="RefSeq" id="XP_012766921.1">
    <property type="nucleotide sequence ID" value="XM_012911467.1"/>
</dbReference>
<dbReference type="Proteomes" id="UP000033188">
    <property type="component" value="Chromosome 1"/>
</dbReference>
<dbReference type="KEGG" id="bbig:BBBOND_0110330"/>
<reference evidence="2" key="1">
    <citation type="journal article" date="2014" name="Nucleic Acids Res.">
        <title>The evolutionary dynamics of variant antigen genes in Babesia reveal a history of genomic innovation underlying host-parasite interaction.</title>
        <authorList>
            <person name="Jackson A.P."/>
            <person name="Otto T.D."/>
            <person name="Darby A."/>
            <person name="Ramaprasad A."/>
            <person name="Xia D."/>
            <person name="Echaide I.E."/>
            <person name="Farber M."/>
            <person name="Gahlot S."/>
            <person name="Gamble J."/>
            <person name="Gupta D."/>
            <person name="Gupta Y."/>
            <person name="Jackson L."/>
            <person name="Malandrin L."/>
            <person name="Malas T.B."/>
            <person name="Moussa E."/>
            <person name="Nair M."/>
            <person name="Reid A.J."/>
            <person name="Sanders M."/>
            <person name="Sharma J."/>
            <person name="Tracey A."/>
            <person name="Quail M.A."/>
            <person name="Weir W."/>
            <person name="Wastling J.M."/>
            <person name="Hall N."/>
            <person name="Willadsen P."/>
            <person name="Lingelbach K."/>
            <person name="Shiels B."/>
            <person name="Tait A."/>
            <person name="Berriman M."/>
            <person name="Allred D.R."/>
            <person name="Pain A."/>
        </authorList>
    </citation>
    <scope>NUCLEOTIDE SEQUENCE [LARGE SCALE GENOMIC DNA]</scope>
    <source>
        <strain evidence="2">Bond</strain>
    </source>
</reference>
<name>A0A061DAI8_BABBI</name>
<keyword evidence="2" id="KW-1185">Reference proteome</keyword>
<dbReference type="EMBL" id="LK391707">
    <property type="protein sequence ID" value="CDR94735.1"/>
    <property type="molecule type" value="Genomic_DNA"/>
</dbReference>
<dbReference type="InterPro" id="IPR018788">
    <property type="entry name" value="Proteasome_assmbl_chp_3"/>
</dbReference>
<dbReference type="GO" id="GO:0043248">
    <property type="term" value="P:proteasome assembly"/>
    <property type="evidence" value="ECO:0007669"/>
    <property type="project" value="InterPro"/>
</dbReference>
<evidence type="ECO:0000313" key="2">
    <source>
        <dbReference type="Proteomes" id="UP000033188"/>
    </source>
</evidence>
<dbReference type="Gene3D" id="3.30.230.90">
    <property type="match status" value="1"/>
</dbReference>
<dbReference type="AlphaFoldDB" id="A0A061DAI8"/>
<sequence length="117" mass="12797">MRPEVAASGEEASFPAVRTLRFTVDGAGDSKREYEAVAVQFANAWQLFLTHSGKVGTWLCASADAPHADVYSVKTLIGDRLQEHLAVYARSLVKTLCDSLRTRSSLELDREFAPPNG</sequence>
<dbReference type="GeneID" id="24563276"/>
<evidence type="ECO:0000313" key="1">
    <source>
        <dbReference type="EMBL" id="CDR94735.1"/>
    </source>
</evidence>
<organism evidence="1 2">
    <name type="scientific">Babesia bigemina</name>
    <dbReference type="NCBI Taxonomy" id="5866"/>
    <lineage>
        <taxon>Eukaryota</taxon>
        <taxon>Sar</taxon>
        <taxon>Alveolata</taxon>
        <taxon>Apicomplexa</taxon>
        <taxon>Aconoidasida</taxon>
        <taxon>Piroplasmida</taxon>
        <taxon>Babesiidae</taxon>
        <taxon>Babesia</taxon>
    </lineage>
</organism>
<dbReference type="InterPro" id="IPR053720">
    <property type="entry name" value="Psm_Assembly_Chaperone"/>
</dbReference>
<dbReference type="VEuPathDB" id="PiroplasmaDB:BBBOND_0110330"/>
<dbReference type="OrthoDB" id="361431at2759"/>
<proteinExistence type="predicted"/>
<accession>A0A061DAI8</accession>
<protein>
    <submittedName>
        <fullName evidence="1">Uncharacterized protein</fullName>
    </submittedName>
</protein>